<evidence type="ECO:0000313" key="2">
    <source>
        <dbReference type="EMBL" id="KAJ8661263.1"/>
    </source>
</evidence>
<name>A0AAD7V8E8_9FUNG</name>
<dbReference type="EMBL" id="JARTCD010000009">
    <property type="protein sequence ID" value="KAJ8661263.1"/>
    <property type="molecule type" value="Genomic_DNA"/>
</dbReference>
<proteinExistence type="predicted"/>
<feature type="region of interest" description="Disordered" evidence="1">
    <location>
        <begin position="31"/>
        <end position="52"/>
    </location>
</feature>
<gene>
    <name evidence="2" type="ORF">O0I10_003012</name>
</gene>
<keyword evidence="3" id="KW-1185">Reference proteome</keyword>
<protein>
    <submittedName>
        <fullName evidence="2">Uncharacterized protein</fullName>
    </submittedName>
</protein>
<dbReference type="AlphaFoldDB" id="A0AAD7V8E8"/>
<sequence length="114" mass="12844">MASSSQCSLDQNVSEGVQPFECAMSPIPQQINNSDTLFDNNDELNMDETSFHSDEHHSTRRFVYTFENLEPWPAITTNPWRVGSIDVVEALKTVRAESIKHNSIGDLVTFISII</sequence>
<comment type="caution">
    <text evidence="2">The sequence shown here is derived from an EMBL/GenBank/DDBJ whole genome shotgun (WGS) entry which is preliminary data.</text>
</comment>
<dbReference type="RefSeq" id="XP_058346176.1">
    <property type="nucleotide sequence ID" value="XM_058483087.1"/>
</dbReference>
<accession>A0AAD7V8E8</accession>
<dbReference type="GeneID" id="83210425"/>
<organism evidence="2 3">
    <name type="scientific">Lichtheimia ornata</name>
    <dbReference type="NCBI Taxonomy" id="688661"/>
    <lineage>
        <taxon>Eukaryota</taxon>
        <taxon>Fungi</taxon>
        <taxon>Fungi incertae sedis</taxon>
        <taxon>Mucoromycota</taxon>
        <taxon>Mucoromycotina</taxon>
        <taxon>Mucoromycetes</taxon>
        <taxon>Mucorales</taxon>
        <taxon>Lichtheimiaceae</taxon>
        <taxon>Lichtheimia</taxon>
    </lineage>
</organism>
<evidence type="ECO:0000256" key="1">
    <source>
        <dbReference type="SAM" id="MobiDB-lite"/>
    </source>
</evidence>
<evidence type="ECO:0000313" key="3">
    <source>
        <dbReference type="Proteomes" id="UP001234581"/>
    </source>
</evidence>
<dbReference type="Proteomes" id="UP001234581">
    <property type="component" value="Unassembled WGS sequence"/>
</dbReference>
<reference evidence="2 3" key="1">
    <citation type="submission" date="2023-03" db="EMBL/GenBank/DDBJ databases">
        <title>Genome sequence of Lichtheimia ornata CBS 291.66.</title>
        <authorList>
            <person name="Mohabir J.T."/>
            <person name="Shea T.P."/>
            <person name="Kurbessoian T."/>
            <person name="Berby B."/>
            <person name="Fontaine J."/>
            <person name="Livny J."/>
            <person name="Gnirke A."/>
            <person name="Stajich J.E."/>
            <person name="Cuomo C.A."/>
        </authorList>
    </citation>
    <scope>NUCLEOTIDE SEQUENCE [LARGE SCALE GENOMIC DNA]</scope>
    <source>
        <strain evidence="2">CBS 291.66</strain>
    </source>
</reference>